<protein>
    <submittedName>
        <fullName evidence="2">Uncharacterized protein</fullName>
    </submittedName>
</protein>
<evidence type="ECO:0000313" key="3">
    <source>
        <dbReference type="Proteomes" id="UP000246018"/>
    </source>
</evidence>
<feature type="region of interest" description="Disordered" evidence="1">
    <location>
        <begin position="33"/>
        <end position="65"/>
    </location>
</feature>
<dbReference type="EMBL" id="QDGZ01000001">
    <property type="protein sequence ID" value="PVG84274.1"/>
    <property type="molecule type" value="Genomic_DNA"/>
</dbReference>
<proteinExistence type="predicted"/>
<gene>
    <name evidence="2" type="ORF">DDE18_01175</name>
</gene>
<organism evidence="2 3">
    <name type="scientific">Nocardioides gansuensis</name>
    <dbReference type="NCBI Taxonomy" id="2138300"/>
    <lineage>
        <taxon>Bacteria</taxon>
        <taxon>Bacillati</taxon>
        <taxon>Actinomycetota</taxon>
        <taxon>Actinomycetes</taxon>
        <taxon>Propionibacteriales</taxon>
        <taxon>Nocardioidaceae</taxon>
        <taxon>Nocardioides</taxon>
    </lineage>
</organism>
<dbReference type="AlphaFoldDB" id="A0A2T8FEY9"/>
<dbReference type="OrthoDB" id="3780133at2"/>
<keyword evidence="3" id="KW-1185">Reference proteome</keyword>
<feature type="compositionally biased region" description="Pro residues" evidence="1">
    <location>
        <begin position="39"/>
        <end position="62"/>
    </location>
</feature>
<dbReference type="Proteomes" id="UP000246018">
    <property type="component" value="Unassembled WGS sequence"/>
</dbReference>
<accession>A0A2T8FEY9</accession>
<evidence type="ECO:0000256" key="1">
    <source>
        <dbReference type="SAM" id="MobiDB-lite"/>
    </source>
</evidence>
<sequence>MTWRGGLAVAVLLALGLVGGYAASATWSARTVASDDPATPVPAQPELPSDPEPVVNPDPDQPPLATDLEYHVERLGDHGFEVDVPVPNGWSQDISEIAEWKWKPKGYPPFTYVLRVERVAGERRTIPSMLAQRIVGLHDDIRISDVEITERTSDSLAYDYVFNGYRRHAFITWIDVSGSGEAEMEVATNGRERDVEGMRTLVEHVASGMQPVTP</sequence>
<reference evidence="2 3" key="1">
    <citation type="submission" date="2018-04" db="EMBL/GenBank/DDBJ databases">
        <title>Genome of Nocardioides gansuensis WSJ-1.</title>
        <authorList>
            <person name="Wu S."/>
            <person name="Wang G."/>
        </authorList>
    </citation>
    <scope>NUCLEOTIDE SEQUENCE [LARGE SCALE GENOMIC DNA]</scope>
    <source>
        <strain evidence="2 3">WSJ-1</strain>
    </source>
</reference>
<evidence type="ECO:0000313" key="2">
    <source>
        <dbReference type="EMBL" id="PVG84274.1"/>
    </source>
</evidence>
<dbReference type="RefSeq" id="WP_133241116.1">
    <property type="nucleotide sequence ID" value="NZ_QDGZ01000001.1"/>
</dbReference>
<comment type="caution">
    <text evidence="2">The sequence shown here is derived from an EMBL/GenBank/DDBJ whole genome shotgun (WGS) entry which is preliminary data.</text>
</comment>
<name>A0A2T8FEY9_9ACTN</name>